<feature type="domain" description="ABC transporter" evidence="8">
    <location>
        <begin position="2"/>
        <end position="245"/>
    </location>
</feature>
<dbReference type="InterPro" id="IPR017871">
    <property type="entry name" value="ABC_transporter-like_CS"/>
</dbReference>
<keyword evidence="3" id="KW-0813">Transport</keyword>
<dbReference type="CDD" id="cd03257">
    <property type="entry name" value="ABC_NikE_OppD_transporters"/>
    <property type="match status" value="1"/>
</dbReference>
<dbReference type="PROSITE" id="PS00211">
    <property type="entry name" value="ABC_TRANSPORTER_1"/>
    <property type="match status" value="1"/>
</dbReference>
<proteinExistence type="inferred from homology"/>
<dbReference type="NCBIfam" id="TIGR01727">
    <property type="entry name" value="oligo_HPY"/>
    <property type="match status" value="1"/>
</dbReference>
<keyword evidence="5" id="KW-0547">Nucleotide-binding</keyword>
<name>A0ABW7YK96_9ACTN</name>
<evidence type="ECO:0000313" key="9">
    <source>
        <dbReference type="EMBL" id="MFI6496321.1"/>
    </source>
</evidence>
<dbReference type="Proteomes" id="UP001612741">
    <property type="component" value="Unassembled WGS sequence"/>
</dbReference>
<evidence type="ECO:0000256" key="3">
    <source>
        <dbReference type="ARBA" id="ARBA00022448"/>
    </source>
</evidence>
<evidence type="ECO:0000256" key="6">
    <source>
        <dbReference type="ARBA" id="ARBA00022840"/>
    </source>
</evidence>
<dbReference type="InterPro" id="IPR003593">
    <property type="entry name" value="AAA+_ATPase"/>
</dbReference>
<gene>
    <name evidence="9" type="ORF">ACIBG2_03000</name>
</gene>
<dbReference type="PANTHER" id="PTHR43297:SF2">
    <property type="entry name" value="DIPEPTIDE TRANSPORT ATP-BINDING PROTEIN DPPD"/>
    <property type="match status" value="1"/>
</dbReference>
<evidence type="ECO:0000256" key="4">
    <source>
        <dbReference type="ARBA" id="ARBA00022475"/>
    </source>
</evidence>
<evidence type="ECO:0000256" key="1">
    <source>
        <dbReference type="ARBA" id="ARBA00004202"/>
    </source>
</evidence>
<evidence type="ECO:0000313" key="10">
    <source>
        <dbReference type="Proteomes" id="UP001612741"/>
    </source>
</evidence>
<dbReference type="Pfam" id="PF00005">
    <property type="entry name" value="ABC_tran"/>
    <property type="match status" value="1"/>
</dbReference>
<reference evidence="9 10" key="1">
    <citation type="submission" date="2024-10" db="EMBL/GenBank/DDBJ databases">
        <title>The Natural Products Discovery Center: Release of the First 8490 Sequenced Strains for Exploring Actinobacteria Biosynthetic Diversity.</title>
        <authorList>
            <person name="Kalkreuter E."/>
            <person name="Kautsar S.A."/>
            <person name="Yang D."/>
            <person name="Bader C.D."/>
            <person name="Teijaro C.N."/>
            <person name="Fluegel L."/>
            <person name="Davis C.M."/>
            <person name="Simpson J.R."/>
            <person name="Lauterbach L."/>
            <person name="Steele A.D."/>
            <person name="Gui C."/>
            <person name="Meng S."/>
            <person name="Li G."/>
            <person name="Viehrig K."/>
            <person name="Ye F."/>
            <person name="Su P."/>
            <person name="Kiefer A.F."/>
            <person name="Nichols A."/>
            <person name="Cepeda A.J."/>
            <person name="Yan W."/>
            <person name="Fan B."/>
            <person name="Jiang Y."/>
            <person name="Adhikari A."/>
            <person name="Zheng C.-J."/>
            <person name="Schuster L."/>
            <person name="Cowan T.M."/>
            <person name="Smanski M.J."/>
            <person name="Chevrette M.G."/>
            <person name="De Carvalho L.P.S."/>
            <person name="Shen B."/>
        </authorList>
    </citation>
    <scope>NUCLEOTIDE SEQUENCE [LARGE SCALE GENOMIC DNA]</scope>
    <source>
        <strain evidence="9 10">NPDC050545</strain>
    </source>
</reference>
<accession>A0ABW7YK96</accession>
<dbReference type="PROSITE" id="PS50893">
    <property type="entry name" value="ABC_TRANSPORTER_2"/>
    <property type="match status" value="1"/>
</dbReference>
<organism evidence="9 10">
    <name type="scientific">Nonomuraea typhae</name>
    <dbReference type="NCBI Taxonomy" id="2603600"/>
    <lineage>
        <taxon>Bacteria</taxon>
        <taxon>Bacillati</taxon>
        <taxon>Actinomycetota</taxon>
        <taxon>Actinomycetes</taxon>
        <taxon>Streptosporangiales</taxon>
        <taxon>Streptosporangiaceae</taxon>
        <taxon>Nonomuraea</taxon>
    </lineage>
</organism>
<dbReference type="Gene3D" id="3.40.50.300">
    <property type="entry name" value="P-loop containing nucleotide triphosphate hydrolases"/>
    <property type="match status" value="1"/>
</dbReference>
<dbReference type="InterPro" id="IPR013563">
    <property type="entry name" value="Oligopep_ABC_C"/>
</dbReference>
<dbReference type="InterPro" id="IPR050388">
    <property type="entry name" value="ABC_Ni/Peptide_Import"/>
</dbReference>
<dbReference type="SUPFAM" id="SSF52540">
    <property type="entry name" value="P-loop containing nucleoside triphosphate hydrolases"/>
    <property type="match status" value="1"/>
</dbReference>
<dbReference type="SMART" id="SM00382">
    <property type="entry name" value="AAA"/>
    <property type="match status" value="1"/>
</dbReference>
<comment type="caution">
    <text evidence="9">The sequence shown here is derived from an EMBL/GenBank/DDBJ whole genome shotgun (WGS) entry which is preliminary data.</text>
</comment>
<comment type="subcellular location">
    <subcellularLocation>
        <location evidence="1">Cell membrane</location>
        <topology evidence="1">Peripheral membrane protein</topology>
    </subcellularLocation>
</comment>
<keyword evidence="6 9" id="KW-0067">ATP-binding</keyword>
<evidence type="ECO:0000256" key="5">
    <source>
        <dbReference type="ARBA" id="ARBA00022741"/>
    </source>
</evidence>
<keyword evidence="10" id="KW-1185">Reference proteome</keyword>
<evidence type="ECO:0000259" key="8">
    <source>
        <dbReference type="PROSITE" id="PS50893"/>
    </source>
</evidence>
<evidence type="ECO:0000256" key="7">
    <source>
        <dbReference type="ARBA" id="ARBA00023136"/>
    </source>
</evidence>
<dbReference type="RefSeq" id="WP_397078368.1">
    <property type="nucleotide sequence ID" value="NZ_JBITGY010000001.1"/>
</dbReference>
<dbReference type="InterPro" id="IPR003439">
    <property type="entry name" value="ABC_transporter-like_ATP-bd"/>
</dbReference>
<sequence length="324" mass="34555">MLEVRDLRVSYGAAPAVRGVSFTLGPGSTLGVAGESGCGKSTMALSLLRLLPATARITGEVLFKGENLLTARWSRLRAVRWSAASVVFQGAMSALNPVRTVGDQLSEPILLHDRTTPKQARQRAADLMESVGLPPERLRAYPHEFSGGQRQRIMIAMALACRPDLIIADEPTTALDVMVQAQVMDLLARLVRESGSAVIMISHDLSVLARLCDTLAIMYGGRIVEHGPARDLLTDPRHPYTRALAGAFPAIGDPASRRNPTGLPGDPPRAIGDGCAFAPRCPDAGDACRTGEVLLRPSGPARSAACVRVPEPRDVRVPEGEIHA</sequence>
<dbReference type="Pfam" id="PF08352">
    <property type="entry name" value="oligo_HPY"/>
    <property type="match status" value="1"/>
</dbReference>
<protein>
    <submittedName>
        <fullName evidence="9">ABC transporter ATP-binding protein</fullName>
    </submittedName>
</protein>
<dbReference type="EMBL" id="JBITGY010000001">
    <property type="protein sequence ID" value="MFI6496321.1"/>
    <property type="molecule type" value="Genomic_DNA"/>
</dbReference>
<dbReference type="GO" id="GO:0005524">
    <property type="term" value="F:ATP binding"/>
    <property type="evidence" value="ECO:0007669"/>
    <property type="project" value="UniProtKB-KW"/>
</dbReference>
<evidence type="ECO:0000256" key="2">
    <source>
        <dbReference type="ARBA" id="ARBA00005417"/>
    </source>
</evidence>
<keyword evidence="4" id="KW-1003">Cell membrane</keyword>
<dbReference type="PANTHER" id="PTHR43297">
    <property type="entry name" value="OLIGOPEPTIDE TRANSPORT ATP-BINDING PROTEIN APPD"/>
    <property type="match status" value="1"/>
</dbReference>
<keyword evidence="7" id="KW-0472">Membrane</keyword>
<comment type="similarity">
    <text evidence="2">Belongs to the ABC transporter superfamily.</text>
</comment>
<dbReference type="InterPro" id="IPR027417">
    <property type="entry name" value="P-loop_NTPase"/>
</dbReference>